<organism evidence="1 2">
    <name type="scientific">Segatella copri</name>
    <dbReference type="NCBI Taxonomy" id="165179"/>
    <lineage>
        <taxon>Bacteria</taxon>
        <taxon>Pseudomonadati</taxon>
        <taxon>Bacteroidota</taxon>
        <taxon>Bacteroidia</taxon>
        <taxon>Bacteroidales</taxon>
        <taxon>Prevotellaceae</taxon>
        <taxon>Segatella</taxon>
    </lineage>
</organism>
<proteinExistence type="predicted"/>
<sequence length="72" mass="8217">MSDTLSKAELHAQKACELEAFKSIKLDALKDKVTQMLAHIGDGRIFDQYTKHDISHINKMLESLDYIIPQET</sequence>
<reference evidence="1 2" key="1">
    <citation type="submission" date="2018-08" db="EMBL/GenBank/DDBJ databases">
        <title>A genome reference for cultivated species of the human gut microbiota.</title>
        <authorList>
            <person name="Zou Y."/>
            <person name="Xue W."/>
            <person name="Luo G."/>
        </authorList>
    </citation>
    <scope>NUCLEOTIDE SEQUENCE [LARGE SCALE GENOMIC DNA]</scope>
    <source>
        <strain evidence="1 2">AF43-2</strain>
    </source>
</reference>
<dbReference type="Proteomes" id="UP000284562">
    <property type="component" value="Unassembled WGS sequence"/>
</dbReference>
<dbReference type="EMBL" id="QRNN01000018">
    <property type="protein sequence ID" value="RHK48796.1"/>
    <property type="molecule type" value="Genomic_DNA"/>
</dbReference>
<comment type="caution">
    <text evidence="1">The sequence shown here is derived from an EMBL/GenBank/DDBJ whole genome shotgun (WGS) entry which is preliminary data.</text>
</comment>
<gene>
    <name evidence="1" type="ORF">DW064_06430</name>
</gene>
<protein>
    <submittedName>
        <fullName evidence="1">Uncharacterized protein</fullName>
    </submittedName>
</protein>
<evidence type="ECO:0000313" key="1">
    <source>
        <dbReference type="EMBL" id="RHK48796.1"/>
    </source>
</evidence>
<evidence type="ECO:0000313" key="2">
    <source>
        <dbReference type="Proteomes" id="UP000284562"/>
    </source>
</evidence>
<name>A0AA92V765_9BACT</name>
<dbReference type="AlphaFoldDB" id="A0AA92V765"/>
<accession>A0AA92V765</accession>